<feature type="domain" description="Transposase IS200-like" evidence="1">
    <location>
        <begin position="23"/>
        <end position="223"/>
    </location>
</feature>
<dbReference type="SMART" id="SM01321">
    <property type="entry name" value="Y1_Tnp"/>
    <property type="match status" value="1"/>
</dbReference>
<dbReference type="InterPro" id="IPR002686">
    <property type="entry name" value="Transposase_17"/>
</dbReference>
<dbReference type="InterPro" id="IPR052715">
    <property type="entry name" value="RAYT_transposase"/>
</dbReference>
<sequence>MIEKFKGKYRIASARLSGYDYGKPGWYFVTICSQNRLCYFGEIVNNKMILSTAGKIVAEEISNTKQIRNNVKIDAWVIMPNHVHLIVIILDNNNTVETHCNASGGNTSGNDIKTNIVETHCNASGNDIKTNIVETHCNASGNDIKTRIVETHCNASLPTTYQNKFGPQKNNLSSIIRGFKGVVTKRIHLETNEWQFSWQERFHEHVIKNEKSLYNIRDYVRTNPAKWGKDTFFSN</sequence>
<organism evidence="2 3">
    <name type="scientific">Candidatus Magasanikbacteria bacterium CG1_02_32_51</name>
    <dbReference type="NCBI Taxonomy" id="1805238"/>
    <lineage>
        <taxon>Bacteria</taxon>
        <taxon>Candidatus Magasanikiibacteriota</taxon>
    </lineage>
</organism>
<dbReference type="AlphaFoldDB" id="A0A1J4U9X3"/>
<evidence type="ECO:0000313" key="2">
    <source>
        <dbReference type="EMBL" id="OIO19342.1"/>
    </source>
</evidence>
<reference evidence="2 3" key="1">
    <citation type="journal article" date="2016" name="Environ. Microbiol.">
        <title>Genomic resolution of a cold subsurface aquifer community provides metabolic insights for novel microbes adapted to high CO concentrations.</title>
        <authorList>
            <person name="Probst A.J."/>
            <person name="Castelle C.J."/>
            <person name="Singh A."/>
            <person name="Brown C.T."/>
            <person name="Anantharaman K."/>
            <person name="Sharon I."/>
            <person name="Hug L.A."/>
            <person name="Burstein D."/>
            <person name="Emerson J.B."/>
            <person name="Thomas B.C."/>
            <person name="Banfield J.F."/>
        </authorList>
    </citation>
    <scope>NUCLEOTIDE SEQUENCE [LARGE SCALE GENOMIC DNA]</scope>
    <source>
        <strain evidence="2">CG1_02_32_51</strain>
    </source>
</reference>
<name>A0A1J4U9X3_9BACT</name>
<protein>
    <recommendedName>
        <fullName evidence="1">Transposase IS200-like domain-containing protein</fullName>
    </recommendedName>
</protein>
<evidence type="ECO:0000259" key="1">
    <source>
        <dbReference type="SMART" id="SM01321"/>
    </source>
</evidence>
<dbReference type="PANTHER" id="PTHR36966:SF1">
    <property type="entry name" value="REP-ASSOCIATED TYROSINE TRANSPOSASE"/>
    <property type="match status" value="1"/>
</dbReference>
<dbReference type="Gene3D" id="3.30.70.1290">
    <property type="entry name" value="Transposase IS200-like"/>
    <property type="match status" value="1"/>
</dbReference>
<dbReference type="PANTHER" id="PTHR36966">
    <property type="entry name" value="REP-ASSOCIATED TYROSINE TRANSPOSASE"/>
    <property type="match status" value="1"/>
</dbReference>
<dbReference type="GO" id="GO:0043565">
    <property type="term" value="F:sequence-specific DNA binding"/>
    <property type="evidence" value="ECO:0007669"/>
    <property type="project" value="TreeGrafter"/>
</dbReference>
<accession>A0A1J4U9X3</accession>
<gene>
    <name evidence="2" type="ORF">AUJ23_02155</name>
</gene>
<dbReference type="GO" id="GO:0006313">
    <property type="term" value="P:DNA transposition"/>
    <property type="evidence" value="ECO:0007669"/>
    <property type="project" value="InterPro"/>
</dbReference>
<dbReference type="SUPFAM" id="SSF143422">
    <property type="entry name" value="Transposase IS200-like"/>
    <property type="match status" value="1"/>
</dbReference>
<dbReference type="GO" id="GO:0004803">
    <property type="term" value="F:transposase activity"/>
    <property type="evidence" value="ECO:0007669"/>
    <property type="project" value="InterPro"/>
</dbReference>
<proteinExistence type="predicted"/>
<dbReference type="STRING" id="1805238.AUJ23_02155"/>
<evidence type="ECO:0000313" key="3">
    <source>
        <dbReference type="Proteomes" id="UP000181941"/>
    </source>
</evidence>
<dbReference type="EMBL" id="MNVC01000023">
    <property type="protein sequence ID" value="OIO19342.1"/>
    <property type="molecule type" value="Genomic_DNA"/>
</dbReference>
<dbReference type="InterPro" id="IPR036515">
    <property type="entry name" value="Transposase_17_sf"/>
</dbReference>
<dbReference type="Proteomes" id="UP000181941">
    <property type="component" value="Unassembled WGS sequence"/>
</dbReference>
<comment type="caution">
    <text evidence="2">The sequence shown here is derived from an EMBL/GenBank/DDBJ whole genome shotgun (WGS) entry which is preliminary data.</text>
</comment>